<dbReference type="AlphaFoldDB" id="A0A2T2XCK4"/>
<dbReference type="Proteomes" id="UP000242972">
    <property type="component" value="Unassembled WGS sequence"/>
</dbReference>
<proteinExistence type="predicted"/>
<accession>A0A2T2XCK4</accession>
<protein>
    <submittedName>
        <fullName evidence="1">DUF2600 domain-containing protein</fullName>
    </submittedName>
</protein>
<dbReference type="Pfam" id="PF10776">
    <property type="entry name" value="DUF2600"/>
    <property type="match status" value="1"/>
</dbReference>
<dbReference type="InterPro" id="IPR019712">
    <property type="entry name" value="YtpB-like"/>
</dbReference>
<comment type="caution">
    <text evidence="1">The sequence shown here is derived from an EMBL/GenBank/DDBJ whole genome shotgun (WGS) entry which is preliminary data.</text>
</comment>
<evidence type="ECO:0000313" key="1">
    <source>
        <dbReference type="EMBL" id="PSR32176.1"/>
    </source>
</evidence>
<gene>
    <name evidence="1" type="ORF">C7B46_15585</name>
</gene>
<sequence length="351" mass="39991">MSTATEFFHSWRWGTEYFRTVRPAVIRSLGEIRSWAEQIPHPDLREQALSSLTFKQFHCEGGGVFGGPSRDPNGHVMEFLVPYQTLCDYLDTVTDRGPSQDPEDLRWLHQSLLDAVSPQSPTRDYYALHPHQGDGGYITRLIAACHHSLQQFPGFSMISDSLTWFAQLYVDLQVFKHGPINDRVRHLETWFRREQGEQWDIHWWEFAAAAGSTLGLFALLNMAATELPSRNAITLVKNLYFPWIGSLHILLDYLIDRQEDLEGGDLNFVSYYPDYATAVGRLQYIYRKALSEAKKLPDAAFHRYIARGLLGFYLSDQKVRHQIDRPTCGLLASGGSVSIGVWLAARVGRSP</sequence>
<evidence type="ECO:0000313" key="2">
    <source>
        <dbReference type="Proteomes" id="UP000242972"/>
    </source>
</evidence>
<reference evidence="1 2" key="1">
    <citation type="journal article" date="2014" name="BMC Genomics">
        <title>Comparison of environmental and isolate Sulfobacillus genomes reveals diverse carbon, sulfur, nitrogen, and hydrogen metabolisms.</title>
        <authorList>
            <person name="Justice N.B."/>
            <person name="Norman A."/>
            <person name="Brown C.T."/>
            <person name="Singh A."/>
            <person name="Thomas B.C."/>
            <person name="Banfield J.F."/>
        </authorList>
    </citation>
    <scope>NUCLEOTIDE SEQUENCE [LARGE SCALE GENOMIC DNA]</scope>
    <source>
        <strain evidence="1">AMDSBA4</strain>
    </source>
</reference>
<name>A0A2T2XCK4_9FIRM</name>
<dbReference type="EMBL" id="PXYW01000050">
    <property type="protein sequence ID" value="PSR32176.1"/>
    <property type="molecule type" value="Genomic_DNA"/>
</dbReference>
<organism evidence="1 2">
    <name type="scientific">Sulfobacillus benefaciens</name>
    <dbReference type="NCBI Taxonomy" id="453960"/>
    <lineage>
        <taxon>Bacteria</taxon>
        <taxon>Bacillati</taxon>
        <taxon>Bacillota</taxon>
        <taxon>Clostridia</taxon>
        <taxon>Eubacteriales</taxon>
        <taxon>Clostridiales Family XVII. Incertae Sedis</taxon>
        <taxon>Sulfobacillus</taxon>
    </lineage>
</organism>